<evidence type="ECO:0000256" key="8">
    <source>
        <dbReference type="ARBA" id="ARBA00023242"/>
    </source>
</evidence>
<keyword evidence="11" id="KW-0175">Coiled coil</keyword>
<evidence type="ECO:0000256" key="12">
    <source>
        <dbReference type="SAM" id="MobiDB-lite"/>
    </source>
</evidence>
<keyword evidence="5 10" id="KW-0805">Transcription regulation</keyword>
<evidence type="ECO:0000313" key="13">
    <source>
        <dbReference type="EMBL" id="OOQ90161.1"/>
    </source>
</evidence>
<evidence type="ECO:0000256" key="3">
    <source>
        <dbReference type="ARBA" id="ARBA00011837"/>
    </source>
</evidence>
<evidence type="ECO:0000256" key="2">
    <source>
        <dbReference type="ARBA" id="ARBA00005770"/>
    </source>
</evidence>
<comment type="caution">
    <text evidence="13">The sequence shown here is derived from an EMBL/GenBank/DDBJ whole genome shotgun (WGS) entry which is preliminary data.</text>
</comment>
<dbReference type="Proteomes" id="UP000190744">
    <property type="component" value="Unassembled WGS sequence"/>
</dbReference>
<evidence type="ECO:0000256" key="11">
    <source>
        <dbReference type="SAM" id="Coils"/>
    </source>
</evidence>
<dbReference type="Pfam" id="PF11221">
    <property type="entry name" value="Med21"/>
    <property type="match status" value="1"/>
</dbReference>
<comment type="function">
    <text evidence="9 10">Component of the Mediator complex, a coactivator involved in the regulated transcription of nearly all RNA polymerase II-dependent genes. Mediator functions as a bridge to convey information from gene-specific regulatory proteins to the basal RNA polymerase II transcription machinery. Mediator is recruited to promoters by direct interactions with regulatory proteins and serves as a scaffold for the assembly of a functional preinitiation complex with RNA polymerase II and the general transcription factors.</text>
</comment>
<feature type="compositionally biased region" description="Low complexity" evidence="12">
    <location>
        <begin position="62"/>
        <end position="78"/>
    </location>
</feature>
<keyword evidence="7 10" id="KW-0804">Transcription</keyword>
<evidence type="ECO:0000256" key="5">
    <source>
        <dbReference type="ARBA" id="ARBA00023015"/>
    </source>
</evidence>
<gene>
    <name evidence="13" type="primary">srb7</name>
    <name evidence="13" type="ORF">PEBR_05367</name>
</gene>
<evidence type="ECO:0000256" key="6">
    <source>
        <dbReference type="ARBA" id="ARBA00023159"/>
    </source>
</evidence>
<comment type="similarity">
    <text evidence="2 10">Belongs to the Mediator complex subunit 21 family.</text>
</comment>
<name>A0A1S9RXX8_PENBI</name>
<comment type="subunit">
    <text evidence="3 10">Component of the Mediator complex.</text>
</comment>
<dbReference type="EMBL" id="LJBN01000099">
    <property type="protein sequence ID" value="OOQ90161.1"/>
    <property type="molecule type" value="Genomic_DNA"/>
</dbReference>
<evidence type="ECO:0000256" key="9">
    <source>
        <dbReference type="ARBA" id="ARBA00025687"/>
    </source>
</evidence>
<dbReference type="PANTHER" id="PTHR13381">
    <property type="entry name" value="RNA POLYMERASE II HOLOENZYME COMPONENT SRB7"/>
    <property type="match status" value="1"/>
</dbReference>
<evidence type="ECO:0000256" key="1">
    <source>
        <dbReference type="ARBA" id="ARBA00004123"/>
    </source>
</evidence>
<protein>
    <recommendedName>
        <fullName evidence="4 10">Mediator of RNA polymerase II transcription subunit 21</fullName>
    </recommendedName>
</protein>
<dbReference type="GO" id="GO:0003712">
    <property type="term" value="F:transcription coregulator activity"/>
    <property type="evidence" value="ECO:0007669"/>
    <property type="project" value="TreeGrafter"/>
</dbReference>
<proteinExistence type="inferred from homology"/>
<evidence type="ECO:0000256" key="4">
    <source>
        <dbReference type="ARBA" id="ARBA00019691"/>
    </source>
</evidence>
<dbReference type="InterPro" id="IPR037212">
    <property type="entry name" value="Med7/Med21-like"/>
</dbReference>
<keyword evidence="8 10" id="KW-0539">Nucleus</keyword>
<reference evidence="14" key="1">
    <citation type="submission" date="2015-09" db="EMBL/GenBank/DDBJ databases">
        <authorList>
            <person name="Fill T.P."/>
            <person name="Baretta J.F."/>
            <person name="de Almeida L.G."/>
            <person name="Rocha M."/>
            <person name="de Souza D.H."/>
            <person name="Malavazi I."/>
            <person name="Cerdeira L.T."/>
            <person name="Hong H."/>
            <person name="Samborskyy M."/>
            <person name="de Vasconcelos A.T."/>
            <person name="Leadlay P."/>
            <person name="Rodrigues-Filho E."/>
        </authorList>
    </citation>
    <scope>NUCLEOTIDE SEQUENCE [LARGE SCALE GENOMIC DNA]</scope>
    <source>
        <strain evidence="14">LaBioMMi 136</strain>
    </source>
</reference>
<keyword evidence="6 10" id="KW-0010">Activator</keyword>
<dbReference type="GO" id="GO:0016592">
    <property type="term" value="C:mediator complex"/>
    <property type="evidence" value="ECO:0007669"/>
    <property type="project" value="UniProtKB-UniRule"/>
</dbReference>
<comment type="subcellular location">
    <subcellularLocation>
        <location evidence="1 10">Nucleus</location>
    </subcellularLocation>
</comment>
<dbReference type="GO" id="GO:0006357">
    <property type="term" value="P:regulation of transcription by RNA polymerase II"/>
    <property type="evidence" value="ECO:0007669"/>
    <property type="project" value="TreeGrafter"/>
</dbReference>
<evidence type="ECO:0000256" key="10">
    <source>
        <dbReference type="RuleBase" id="RU366036"/>
    </source>
</evidence>
<dbReference type="Gene3D" id="6.10.280.10">
    <property type="entry name" value="Mediator complex, subunit Med21"/>
    <property type="match status" value="1"/>
</dbReference>
<evidence type="ECO:0000313" key="14">
    <source>
        <dbReference type="Proteomes" id="UP000190744"/>
    </source>
</evidence>
<feature type="coiled-coil region" evidence="11">
    <location>
        <begin position="145"/>
        <end position="179"/>
    </location>
</feature>
<accession>A0A1S9RXX8</accession>
<dbReference type="SUPFAM" id="SSF140718">
    <property type="entry name" value="Mediator hinge subcomplex-like"/>
    <property type="match status" value="1"/>
</dbReference>
<dbReference type="InterPro" id="IPR021384">
    <property type="entry name" value="Mediator_Med21"/>
</dbReference>
<organism evidence="13 14">
    <name type="scientific">Penicillium brasilianum</name>
    <dbReference type="NCBI Taxonomy" id="104259"/>
    <lineage>
        <taxon>Eukaryota</taxon>
        <taxon>Fungi</taxon>
        <taxon>Dikarya</taxon>
        <taxon>Ascomycota</taxon>
        <taxon>Pezizomycotina</taxon>
        <taxon>Eurotiomycetes</taxon>
        <taxon>Eurotiomycetidae</taxon>
        <taxon>Eurotiales</taxon>
        <taxon>Aspergillaceae</taxon>
        <taxon>Penicillium</taxon>
    </lineage>
</organism>
<sequence>MADILTQLQTCLDQLATQFYATLGYLSTYHDNSPAIPPPGIPNAAPALARMSKNTTSPPVPASIAASAGAGAAATGAAQSPVPPPTQQPGTEPGAAEGEDPSHLPQPDSPRTFAARQRELARDLIIKEQQIEYLISVLPGIGASEAEQEARIRELETQLREVEKERVAKAEELKQLRGRLENVLDAVSLLDSWKNRRENPIQHIIRNIDRIRPSIMLTPEPLIPRKTTVPIVLTTIPILILPILANIFPISISGPFDQRAAVNLDSDVVIRSTAEGPATFPGAISSDIAEVAGQS</sequence>
<dbReference type="PANTHER" id="PTHR13381:SF0">
    <property type="entry name" value="MEDIATOR OF RNA POLYMERASE II TRANSCRIPTION SUBUNIT 21"/>
    <property type="match status" value="1"/>
</dbReference>
<evidence type="ECO:0000256" key="7">
    <source>
        <dbReference type="ARBA" id="ARBA00023163"/>
    </source>
</evidence>
<dbReference type="AlphaFoldDB" id="A0A1S9RXX8"/>
<feature type="region of interest" description="Disordered" evidence="12">
    <location>
        <begin position="51"/>
        <end position="110"/>
    </location>
</feature>